<evidence type="ECO:0000259" key="2">
    <source>
        <dbReference type="PROSITE" id="PS50943"/>
    </source>
</evidence>
<evidence type="ECO:0000313" key="4">
    <source>
        <dbReference type="EMBL" id="CAI3689085.1"/>
    </source>
</evidence>
<dbReference type="Pfam" id="PF12844">
    <property type="entry name" value="HTH_19"/>
    <property type="match status" value="1"/>
</dbReference>
<evidence type="ECO:0000313" key="3">
    <source>
        <dbReference type="EMBL" id="CAG9705820.1"/>
    </source>
</evidence>
<name>A0AA86MNG5_9CLOT</name>
<dbReference type="CDD" id="cd00093">
    <property type="entry name" value="HTH_XRE"/>
    <property type="match status" value="1"/>
</dbReference>
<comment type="caution">
    <text evidence="3">The sequence shown here is derived from an EMBL/GenBank/DDBJ whole genome shotgun (WGS) entry which is preliminary data.</text>
</comment>
<dbReference type="EMBL" id="CAKJVE010000004">
    <property type="protein sequence ID" value="CAG9705820.1"/>
    <property type="molecule type" value="Genomic_DNA"/>
</dbReference>
<dbReference type="AlphaFoldDB" id="A0AA86MNG5"/>
<feature type="domain" description="HTH cro/C1-type" evidence="2">
    <location>
        <begin position="19"/>
        <end position="73"/>
    </location>
</feature>
<dbReference type="PANTHER" id="PTHR46558:SF13">
    <property type="entry name" value="HTH-TYPE TRANSCRIPTIONAL REGULATOR IMMR"/>
    <property type="match status" value="1"/>
</dbReference>
<dbReference type="RefSeq" id="WP_210889285.1">
    <property type="nucleotide sequence ID" value="NZ_CAKJVE010000004.1"/>
</dbReference>
<dbReference type="PANTHER" id="PTHR46558">
    <property type="entry name" value="TRACRIPTIONAL REGULATORY PROTEIN-RELATED-RELATED"/>
    <property type="match status" value="1"/>
</dbReference>
<dbReference type="InterPro" id="IPR010982">
    <property type="entry name" value="Lambda_DNA-bd_dom_sf"/>
</dbReference>
<evidence type="ECO:0000256" key="1">
    <source>
        <dbReference type="ARBA" id="ARBA00023125"/>
    </source>
</evidence>
<reference evidence="3" key="1">
    <citation type="submission" date="2021-10" db="EMBL/GenBank/DDBJ databases">
        <authorList>
            <person name="Mesa V."/>
        </authorList>
    </citation>
    <scope>NUCLEOTIDE SEQUENCE</scope>
    <source>
        <strain evidence="3">CC3_PB</strain>
    </source>
</reference>
<accession>A0AA86MNG5</accession>
<dbReference type="PROSITE" id="PS50943">
    <property type="entry name" value="HTH_CROC1"/>
    <property type="match status" value="1"/>
</dbReference>
<dbReference type="InterPro" id="IPR001387">
    <property type="entry name" value="Cro/C1-type_HTH"/>
</dbReference>
<organism evidence="3 5">
    <name type="scientific">Clostridium neonatale</name>
    <dbReference type="NCBI Taxonomy" id="137838"/>
    <lineage>
        <taxon>Bacteria</taxon>
        <taxon>Bacillati</taxon>
        <taxon>Bacillota</taxon>
        <taxon>Clostridia</taxon>
        <taxon>Eubacteriales</taxon>
        <taxon>Clostridiaceae</taxon>
        <taxon>Clostridium</taxon>
    </lineage>
</organism>
<reference evidence="4" key="2">
    <citation type="submission" date="2022-10" db="EMBL/GenBank/DDBJ databases">
        <authorList>
            <person name="Aires J."/>
            <person name="Mesa V."/>
        </authorList>
    </citation>
    <scope>NUCLEOTIDE SEQUENCE</scope>
    <source>
        <strain evidence="4">Clostridium neonatale JD116</strain>
    </source>
</reference>
<keyword evidence="1" id="KW-0238">DNA-binding</keyword>
<gene>
    <name evidence="4" type="ORF">CNEO2_810016</name>
    <name evidence="3" type="ORF">CNEO_42083</name>
</gene>
<protein>
    <submittedName>
        <fullName evidence="3">XRE family transcriptional regulator</fullName>
    </submittedName>
</protein>
<dbReference type="EMBL" id="CAMTCP010000283">
    <property type="protein sequence ID" value="CAI3689085.1"/>
    <property type="molecule type" value="Genomic_DNA"/>
</dbReference>
<dbReference type="SUPFAM" id="SSF47413">
    <property type="entry name" value="lambda repressor-like DNA-binding domains"/>
    <property type="match status" value="1"/>
</dbReference>
<dbReference type="SMART" id="SM00530">
    <property type="entry name" value="HTH_XRE"/>
    <property type="match status" value="1"/>
</dbReference>
<proteinExistence type="predicted"/>
<sequence length="139" mass="16298">MDLKKEYKDMKCNSIGENLKRLRKLNGMNQEDVAIAIGTTKYNISKYECGRLYPSKKDSIKLAKLFKLNSKYFFDDYLNAMDSFHDNFLNSLNKICVSKNKLCTSLGISKRTLYRYTYQNEFPSRKVYIKLKNSNITNV</sequence>
<evidence type="ECO:0000313" key="5">
    <source>
        <dbReference type="Proteomes" id="UP000789738"/>
    </source>
</evidence>
<dbReference type="Proteomes" id="UP001189143">
    <property type="component" value="Unassembled WGS sequence"/>
</dbReference>
<dbReference type="Gene3D" id="1.10.260.40">
    <property type="entry name" value="lambda repressor-like DNA-binding domains"/>
    <property type="match status" value="1"/>
</dbReference>
<dbReference type="GO" id="GO:0003677">
    <property type="term" value="F:DNA binding"/>
    <property type="evidence" value="ECO:0007669"/>
    <property type="project" value="UniProtKB-KW"/>
</dbReference>
<dbReference type="Proteomes" id="UP000789738">
    <property type="component" value="Unassembled WGS sequence"/>
</dbReference>